<dbReference type="AlphaFoldDB" id="A0A392SPL2"/>
<accession>A0A392SPL2</accession>
<evidence type="ECO:0000313" key="3">
    <source>
        <dbReference type="EMBL" id="MCI49806.1"/>
    </source>
</evidence>
<evidence type="ECO:0000256" key="1">
    <source>
        <dbReference type="SAM" id="Coils"/>
    </source>
</evidence>
<dbReference type="Proteomes" id="UP000265520">
    <property type="component" value="Unassembled WGS sequence"/>
</dbReference>
<proteinExistence type="predicted"/>
<sequence>RVNEVKTLLEGAEQALKVKEEEIQAVKIDRVSSYLDGFDFAIAQAKVIYPSVDHQLLEQDDPFKFIRDGKLVDQECPAYAVSPKAHSSGEVKTDGEQSDAT</sequence>
<feature type="region of interest" description="Disordered" evidence="2">
    <location>
        <begin position="82"/>
        <end position="101"/>
    </location>
</feature>
<dbReference type="EMBL" id="LXQA010407087">
    <property type="protein sequence ID" value="MCI49806.1"/>
    <property type="molecule type" value="Genomic_DNA"/>
</dbReference>
<feature type="non-terminal residue" evidence="3">
    <location>
        <position position="1"/>
    </location>
</feature>
<organism evidence="3 4">
    <name type="scientific">Trifolium medium</name>
    <dbReference type="NCBI Taxonomy" id="97028"/>
    <lineage>
        <taxon>Eukaryota</taxon>
        <taxon>Viridiplantae</taxon>
        <taxon>Streptophyta</taxon>
        <taxon>Embryophyta</taxon>
        <taxon>Tracheophyta</taxon>
        <taxon>Spermatophyta</taxon>
        <taxon>Magnoliopsida</taxon>
        <taxon>eudicotyledons</taxon>
        <taxon>Gunneridae</taxon>
        <taxon>Pentapetalae</taxon>
        <taxon>rosids</taxon>
        <taxon>fabids</taxon>
        <taxon>Fabales</taxon>
        <taxon>Fabaceae</taxon>
        <taxon>Papilionoideae</taxon>
        <taxon>50 kb inversion clade</taxon>
        <taxon>NPAAA clade</taxon>
        <taxon>Hologalegina</taxon>
        <taxon>IRL clade</taxon>
        <taxon>Trifolieae</taxon>
        <taxon>Trifolium</taxon>
    </lineage>
</organism>
<evidence type="ECO:0000256" key="2">
    <source>
        <dbReference type="SAM" id="MobiDB-lite"/>
    </source>
</evidence>
<keyword evidence="4" id="KW-1185">Reference proteome</keyword>
<evidence type="ECO:0000313" key="4">
    <source>
        <dbReference type="Proteomes" id="UP000265520"/>
    </source>
</evidence>
<name>A0A392SPL2_9FABA</name>
<protein>
    <submittedName>
        <fullName evidence="3">Uncharacterized protein</fullName>
    </submittedName>
</protein>
<feature type="coiled-coil region" evidence="1">
    <location>
        <begin position="2"/>
        <end position="29"/>
    </location>
</feature>
<keyword evidence="1" id="KW-0175">Coiled coil</keyword>
<comment type="caution">
    <text evidence="3">The sequence shown here is derived from an EMBL/GenBank/DDBJ whole genome shotgun (WGS) entry which is preliminary data.</text>
</comment>
<reference evidence="3 4" key="1">
    <citation type="journal article" date="2018" name="Front. Plant Sci.">
        <title>Red Clover (Trifolium pratense) and Zigzag Clover (T. medium) - A Picture of Genomic Similarities and Differences.</title>
        <authorList>
            <person name="Dluhosova J."/>
            <person name="Istvanek J."/>
            <person name="Nedelnik J."/>
            <person name="Repkova J."/>
        </authorList>
    </citation>
    <scope>NUCLEOTIDE SEQUENCE [LARGE SCALE GENOMIC DNA]</scope>
    <source>
        <strain evidence="4">cv. 10/8</strain>
        <tissue evidence="3">Leaf</tissue>
    </source>
</reference>
<feature type="non-terminal residue" evidence="3">
    <location>
        <position position="101"/>
    </location>
</feature>